<evidence type="ECO:0000313" key="1">
    <source>
        <dbReference type="EMBL" id="KAJ1897286.1"/>
    </source>
</evidence>
<comment type="caution">
    <text evidence="1">The sequence shown here is derived from an EMBL/GenBank/DDBJ whole genome shotgun (WGS) entry which is preliminary data.</text>
</comment>
<organism evidence="1 2">
    <name type="scientific">Kickxella alabastrina</name>
    <dbReference type="NCBI Taxonomy" id="61397"/>
    <lineage>
        <taxon>Eukaryota</taxon>
        <taxon>Fungi</taxon>
        <taxon>Fungi incertae sedis</taxon>
        <taxon>Zoopagomycota</taxon>
        <taxon>Kickxellomycotina</taxon>
        <taxon>Kickxellomycetes</taxon>
        <taxon>Kickxellales</taxon>
        <taxon>Kickxellaceae</taxon>
        <taxon>Kickxella</taxon>
    </lineage>
</organism>
<proteinExistence type="predicted"/>
<name>A0ACC1IN29_9FUNG</name>
<gene>
    <name evidence="1" type="ORF">LPJ66_003459</name>
</gene>
<protein>
    <submittedName>
        <fullName evidence="1">Uncharacterized protein</fullName>
    </submittedName>
</protein>
<evidence type="ECO:0000313" key="2">
    <source>
        <dbReference type="Proteomes" id="UP001150581"/>
    </source>
</evidence>
<keyword evidence="2" id="KW-1185">Reference proteome</keyword>
<dbReference type="Proteomes" id="UP001150581">
    <property type="component" value="Unassembled WGS sequence"/>
</dbReference>
<dbReference type="EMBL" id="JANBPG010000348">
    <property type="protein sequence ID" value="KAJ1897286.1"/>
    <property type="molecule type" value="Genomic_DNA"/>
</dbReference>
<sequence length="265" mass="29803">MSSRLYRPIVDTAADSQQNTADNGRYDMPTEYPRNGRNQDYRGEQQGLYERERDQNHYDNDNGYGYGYGYGYEGEGAPDEQLSATVHDLYEDSAPAEAQRVWNGGYSDCRYPQNTQQQQQRQSRPYRRDSGQGHAGYCDSGQSQSQSQAYIRRLEQNVGMDRGRMPSVHSTSGYGMYEPRAAGPSAADGLGRQAQTVECPWCHAVVTTRIKRRIGFKAGGAAVLVAAIAWPLFWVPLVVPGLHRKTHYCPQCRRKIGRGRRSGAF</sequence>
<reference evidence="1" key="1">
    <citation type="submission" date="2022-07" db="EMBL/GenBank/DDBJ databases">
        <title>Phylogenomic reconstructions and comparative analyses of Kickxellomycotina fungi.</title>
        <authorList>
            <person name="Reynolds N.K."/>
            <person name="Stajich J.E."/>
            <person name="Barry K."/>
            <person name="Grigoriev I.V."/>
            <person name="Crous P."/>
            <person name="Smith M.E."/>
        </authorList>
    </citation>
    <scope>NUCLEOTIDE SEQUENCE</scope>
    <source>
        <strain evidence="1">Benny 63K</strain>
    </source>
</reference>
<accession>A0ACC1IN29</accession>